<keyword evidence="2" id="KW-1185">Reference proteome</keyword>
<dbReference type="Proteomes" id="UP000492821">
    <property type="component" value="Unassembled WGS sequence"/>
</dbReference>
<proteinExistence type="predicted"/>
<dbReference type="AlphaFoldDB" id="A0A7E4VJH4"/>
<reference evidence="3" key="2">
    <citation type="submission" date="2020-10" db="UniProtKB">
        <authorList>
            <consortium name="WormBaseParasite"/>
        </authorList>
    </citation>
    <scope>IDENTIFICATION</scope>
</reference>
<organism evidence="2 3">
    <name type="scientific">Panagrellus redivivus</name>
    <name type="common">Microworm</name>
    <dbReference type="NCBI Taxonomy" id="6233"/>
    <lineage>
        <taxon>Eukaryota</taxon>
        <taxon>Metazoa</taxon>
        <taxon>Ecdysozoa</taxon>
        <taxon>Nematoda</taxon>
        <taxon>Chromadorea</taxon>
        <taxon>Rhabditida</taxon>
        <taxon>Tylenchina</taxon>
        <taxon>Panagrolaimomorpha</taxon>
        <taxon>Panagrolaimoidea</taxon>
        <taxon>Panagrolaimidae</taxon>
        <taxon>Panagrellus</taxon>
    </lineage>
</organism>
<evidence type="ECO:0000313" key="3">
    <source>
        <dbReference type="WBParaSite" id="Pan_g21959.t1"/>
    </source>
</evidence>
<name>A0A7E4VJH4_PANRE</name>
<dbReference type="WBParaSite" id="Pan_g21959.t1">
    <property type="protein sequence ID" value="Pan_g21959.t1"/>
    <property type="gene ID" value="Pan_g21959"/>
</dbReference>
<evidence type="ECO:0000313" key="2">
    <source>
        <dbReference type="Proteomes" id="UP000492821"/>
    </source>
</evidence>
<sequence length="109" mass="12375">MGGFRLFNRHFANLDAEYDHNQPRRDELLPNRQIRRTPPIKRCGIVFKKYLKAHCNDCLKDPGMAPISKRTGYEPGRGGPGIGTICCVMGCYDDDLDIYCCVDPKTPKN</sequence>
<accession>A0A7E4VJH4</accession>
<protein>
    <submittedName>
        <fullName evidence="3">Insulin-like domain-containing protein</fullName>
    </submittedName>
</protein>
<keyword evidence="1" id="KW-0732">Signal</keyword>
<dbReference type="InterPro" id="IPR036438">
    <property type="entry name" value="Insulin-like_sf"/>
</dbReference>
<dbReference type="SUPFAM" id="SSF56994">
    <property type="entry name" value="Insulin-like"/>
    <property type="match status" value="1"/>
</dbReference>
<reference evidence="2" key="1">
    <citation type="journal article" date="2013" name="Genetics">
        <title>The draft genome and transcriptome of Panagrellus redivivus are shaped by the harsh demands of a free-living lifestyle.</title>
        <authorList>
            <person name="Srinivasan J."/>
            <person name="Dillman A.R."/>
            <person name="Macchietto M.G."/>
            <person name="Heikkinen L."/>
            <person name="Lakso M."/>
            <person name="Fracchia K.M."/>
            <person name="Antoshechkin I."/>
            <person name="Mortazavi A."/>
            <person name="Wong G."/>
            <person name="Sternberg P.W."/>
        </authorList>
    </citation>
    <scope>NUCLEOTIDE SEQUENCE [LARGE SCALE GENOMIC DNA]</scope>
    <source>
        <strain evidence="2">MT8872</strain>
    </source>
</reference>
<evidence type="ECO:0000256" key="1">
    <source>
        <dbReference type="ARBA" id="ARBA00022729"/>
    </source>
</evidence>